<evidence type="ECO:0000313" key="2">
    <source>
        <dbReference type="EMBL" id="GMI37724.1"/>
    </source>
</evidence>
<dbReference type="EMBL" id="BRYB01000788">
    <property type="protein sequence ID" value="GMI37724.1"/>
    <property type="molecule type" value="Genomic_DNA"/>
</dbReference>
<evidence type="ECO:0000313" key="3">
    <source>
        <dbReference type="Proteomes" id="UP001165060"/>
    </source>
</evidence>
<keyword evidence="1" id="KW-0677">Repeat</keyword>
<dbReference type="Proteomes" id="UP001165060">
    <property type="component" value="Unassembled WGS sequence"/>
</dbReference>
<reference evidence="2 3" key="1">
    <citation type="journal article" date="2023" name="Commun. Biol.">
        <title>Genome analysis of Parmales, the sister group of diatoms, reveals the evolutionary specialization of diatoms from phago-mixotrophs to photoautotrophs.</title>
        <authorList>
            <person name="Ban H."/>
            <person name="Sato S."/>
            <person name="Yoshikawa S."/>
            <person name="Yamada K."/>
            <person name="Nakamura Y."/>
            <person name="Ichinomiya M."/>
            <person name="Sato N."/>
            <person name="Blanc-Mathieu R."/>
            <person name="Endo H."/>
            <person name="Kuwata A."/>
            <person name="Ogata H."/>
        </authorList>
    </citation>
    <scope>NUCLEOTIDE SEQUENCE [LARGE SCALE GENOMIC DNA]</scope>
</reference>
<gene>
    <name evidence="2" type="ORF">TeGR_g3220</name>
</gene>
<sequence>MGNIGMKLKSTEGLTNQMHLHCNLDDRDWVADACEEMNGRVKIMGFAAANRRAVIRASGLELFLEIIRLFEADEIVVRPAFKALLGIIAEPGAIEHVLELGGREVVDHCLNKYKDDPQIKGDGTKIMYLLLGQGAAVAMKDVKRVTKQIEYTVPLGIAATMQVATKGKKKKFVVEDEELEKDLEKGQKAGLLRVVGNMKKFTHDLTVQEGGIETMMVLARKGLNKRHVVEADGIEALVGAMNGYPKSYRIQWRGCATITDLCESEAVCSEMGKRGAVSVIMNAYERFASNKDVRQQALWAMAGLCKIPHCKARMEELQLKIILYKLILIPIKSPGTEIDVCVPLTFHRIYTHKELDEAANPPKKNLYDLKADDKKKKTGGKQHKAAFGTVDDFFTQGEAGLVDW</sequence>
<proteinExistence type="predicted"/>
<name>A0ABQ6N0F0_9STRA</name>
<dbReference type="Gene3D" id="1.25.10.10">
    <property type="entry name" value="Leucine-rich Repeat Variant"/>
    <property type="match status" value="1"/>
</dbReference>
<evidence type="ECO:0000256" key="1">
    <source>
        <dbReference type="ARBA" id="ARBA00022737"/>
    </source>
</evidence>
<organism evidence="2 3">
    <name type="scientific">Tetraparma gracilis</name>
    <dbReference type="NCBI Taxonomy" id="2962635"/>
    <lineage>
        <taxon>Eukaryota</taxon>
        <taxon>Sar</taxon>
        <taxon>Stramenopiles</taxon>
        <taxon>Ochrophyta</taxon>
        <taxon>Bolidophyceae</taxon>
        <taxon>Parmales</taxon>
        <taxon>Triparmaceae</taxon>
        <taxon>Tetraparma</taxon>
    </lineage>
</organism>
<dbReference type="SUPFAM" id="SSF48371">
    <property type="entry name" value="ARM repeat"/>
    <property type="match status" value="1"/>
</dbReference>
<dbReference type="InterPro" id="IPR016024">
    <property type="entry name" value="ARM-type_fold"/>
</dbReference>
<keyword evidence="3" id="KW-1185">Reference proteome</keyword>
<accession>A0ABQ6N0F0</accession>
<dbReference type="PANTHER" id="PTHR22895">
    <property type="entry name" value="ARMADILLO REPEAT-CONTAINING PROTEIN 6"/>
    <property type="match status" value="1"/>
</dbReference>
<dbReference type="PANTHER" id="PTHR22895:SF0">
    <property type="entry name" value="ARMADILLO REPEAT-CONTAINING PROTEIN 6"/>
    <property type="match status" value="1"/>
</dbReference>
<dbReference type="InterPro" id="IPR011989">
    <property type="entry name" value="ARM-like"/>
</dbReference>
<comment type="caution">
    <text evidence="2">The sequence shown here is derived from an EMBL/GenBank/DDBJ whole genome shotgun (WGS) entry which is preliminary data.</text>
</comment>
<protein>
    <submittedName>
        <fullName evidence="2">Uncharacterized protein</fullName>
    </submittedName>
</protein>